<protein>
    <submittedName>
        <fullName evidence="2">Uncharacterized protein</fullName>
    </submittedName>
</protein>
<keyword evidence="3" id="KW-1185">Reference proteome</keyword>
<evidence type="ECO:0000256" key="1">
    <source>
        <dbReference type="SAM" id="MobiDB-lite"/>
    </source>
</evidence>
<gene>
    <name evidence="2" type="ORF">FE840_007040</name>
</gene>
<evidence type="ECO:0000313" key="3">
    <source>
        <dbReference type="Proteomes" id="UP000308530"/>
    </source>
</evidence>
<name>A0ABX6QRS5_9HYPH</name>
<feature type="region of interest" description="Disordered" evidence="1">
    <location>
        <begin position="1"/>
        <end position="81"/>
    </location>
</feature>
<dbReference type="EMBL" id="CP058350">
    <property type="protein sequence ID" value="QLF71314.1"/>
    <property type="molecule type" value="Genomic_DNA"/>
</dbReference>
<sequence length="81" mass="9176">MKDVDRTGGEGSGAQKEDASEVRKKRQVQALSEAEVRRRERTAEKLRENLLKRKQQQRARRAGDADETDGLPAAIKTNRDD</sequence>
<dbReference type="Proteomes" id="UP000308530">
    <property type="component" value="Chromosome"/>
</dbReference>
<evidence type="ECO:0000313" key="2">
    <source>
        <dbReference type="EMBL" id="QLF71314.1"/>
    </source>
</evidence>
<feature type="compositionally biased region" description="Basic and acidic residues" evidence="1">
    <location>
        <begin position="34"/>
        <end position="51"/>
    </location>
</feature>
<proteinExistence type="predicted"/>
<accession>A0ABX6QRS5</accession>
<organism evidence="2 3">
    <name type="scientific">Peteryoungia desertarenae</name>
    <dbReference type="NCBI Taxonomy" id="1813451"/>
    <lineage>
        <taxon>Bacteria</taxon>
        <taxon>Pseudomonadati</taxon>
        <taxon>Pseudomonadota</taxon>
        <taxon>Alphaproteobacteria</taxon>
        <taxon>Hyphomicrobiales</taxon>
        <taxon>Rhizobiaceae</taxon>
        <taxon>Peteryoungia</taxon>
    </lineage>
</organism>
<reference evidence="2 3" key="1">
    <citation type="submission" date="2020-06" db="EMBL/GenBank/DDBJ databases">
        <title>Genome sequence of Rhizobium sp strain ADMK78.</title>
        <authorList>
            <person name="Rahi P."/>
        </authorList>
    </citation>
    <scope>NUCLEOTIDE SEQUENCE [LARGE SCALE GENOMIC DNA]</scope>
    <source>
        <strain evidence="2 3">ADMK78</strain>
    </source>
</reference>